<evidence type="ECO:0000256" key="4">
    <source>
        <dbReference type="RuleBase" id="RU003946"/>
    </source>
</evidence>
<dbReference type="Gene3D" id="3.40.720.10">
    <property type="entry name" value="Alkaline Phosphatase, subunit A"/>
    <property type="match status" value="1"/>
</dbReference>
<feature type="chain" id="PRO_5009289380" evidence="5">
    <location>
        <begin position="22"/>
        <end position="606"/>
    </location>
</feature>
<sequence length="606" mass="66525">MKNLKKGLLVCLFLFPVLLFAQQDFKLHSHNDYLRNVPFWEAFGAGAASIEVDVILQNGNLMVAHEAETIKPELTLRSLYLEPIQKAVDLGMINAFGFHLLIDSKTEAYSTLEAIVKEVADFEGILFSPQNPKGLKLIVSGNRPKAEDYSKYPEWVFFDYQSKTLTADLPWKKIGIVSLSFRQFSVWNGKGRIVESEKLQLEEFVAAVHSFQKPVRFWAAPDSKSAWKAFYDMGVDFINTDQPAMAQSYLSTLSRNIFSTDSRHEVYQPTFATDGKVAPVKNIILMIGDGNGLAQISAGLFVNGGKLNLAQLKNLGLIKTQAADDFTTDSAAGATAFATGKKTNNRALSVDTSGKPLSNLPEILAEYNFNSGIITTDQLTGATPASFYAHHSERDDLDQIASYLPNSKLDLFIGGGRNSFADKIDAIQASGFEMLGNLDDLALSKADRIGYFSSIGSNPSMEKGRGDFLIKSAMGASAFFKSKNQPFFLMIESAMIDSGGHANSTSTIVTEVLDFDRTVGEMVQFADKNPGTLLIITADHETGGVSIPQGNREKGEVELAFHSDDHTGILVPIFAYGPHSDDFMGIYENNEVFEKVLGLVKKYHSK</sequence>
<dbReference type="OrthoDB" id="9794455at2"/>
<evidence type="ECO:0000256" key="5">
    <source>
        <dbReference type="SAM" id="SignalP"/>
    </source>
</evidence>
<dbReference type="InterPro" id="IPR039559">
    <property type="entry name" value="AIM6_PI-PLC-like_dom"/>
</dbReference>
<evidence type="ECO:0000256" key="1">
    <source>
        <dbReference type="ARBA" id="ARBA00022553"/>
    </source>
</evidence>
<dbReference type="InterPro" id="IPR017850">
    <property type="entry name" value="Alkaline_phosphatase_core_sf"/>
</dbReference>
<protein>
    <submittedName>
        <fullName evidence="6">Alkaline phosphatase</fullName>
    </submittedName>
</protein>
<accession>A0A1H5XFT4</accession>
<evidence type="ECO:0000313" key="6">
    <source>
        <dbReference type="EMBL" id="SEG10503.1"/>
    </source>
</evidence>
<comment type="similarity">
    <text evidence="4">Belongs to the alkaline phosphatase family.</text>
</comment>
<feature type="binding site" evidence="3">
    <location>
        <position position="492"/>
    </location>
    <ligand>
        <name>Mg(2+)</name>
        <dbReference type="ChEBI" id="CHEBI:18420"/>
    </ligand>
</feature>
<dbReference type="Pfam" id="PF13653">
    <property type="entry name" value="GDPD_2"/>
    <property type="match status" value="1"/>
</dbReference>
<reference evidence="7" key="1">
    <citation type="submission" date="2016-10" db="EMBL/GenBank/DDBJ databases">
        <authorList>
            <person name="Varghese N."/>
            <person name="Submissions S."/>
        </authorList>
    </citation>
    <scope>NUCLEOTIDE SEQUENCE [LARGE SCALE GENOMIC DNA]</scope>
    <source>
        <strain evidence="7">DSM 17298</strain>
    </source>
</reference>
<dbReference type="EMBL" id="FNVR01000013">
    <property type="protein sequence ID" value="SEG10503.1"/>
    <property type="molecule type" value="Genomic_DNA"/>
</dbReference>
<dbReference type="CDD" id="cd16012">
    <property type="entry name" value="ALP"/>
    <property type="match status" value="1"/>
</dbReference>
<dbReference type="RefSeq" id="WP_103925183.1">
    <property type="nucleotide sequence ID" value="NZ_FNVR01000013.1"/>
</dbReference>
<feature type="binding site" evidence="3">
    <location>
        <position position="497"/>
    </location>
    <ligand>
        <name>Zn(2+)</name>
        <dbReference type="ChEBI" id="CHEBI:29105"/>
        <label>2</label>
    </ligand>
</feature>
<feature type="active site" description="Phosphoserine intermediate" evidence="2">
    <location>
        <position position="330"/>
    </location>
</feature>
<feature type="signal peptide" evidence="5">
    <location>
        <begin position="1"/>
        <end position="21"/>
    </location>
</feature>
<feature type="binding site" evidence="3">
    <location>
        <position position="540"/>
    </location>
    <ligand>
        <name>Zn(2+)</name>
        <dbReference type="ChEBI" id="CHEBI:29105"/>
        <label>2</label>
    </ligand>
</feature>
<dbReference type="Gene3D" id="3.20.20.190">
    <property type="entry name" value="Phosphatidylinositol (PI) phosphodiesterase"/>
    <property type="match status" value="1"/>
</dbReference>
<feature type="binding site" evidence="3">
    <location>
        <position position="289"/>
    </location>
    <ligand>
        <name>Zn(2+)</name>
        <dbReference type="ChEBI" id="CHEBI:29105"/>
        <label>2</label>
    </ligand>
</feature>
<proteinExistence type="inferred from homology"/>
<dbReference type="InterPro" id="IPR017946">
    <property type="entry name" value="PLC-like_Pdiesterase_TIM-brl"/>
</dbReference>
<dbReference type="STRING" id="1120964.GCA_001313265_07843"/>
<name>A0A1H5XFT4_9BACT</name>
<evidence type="ECO:0000313" key="7">
    <source>
        <dbReference type="Proteomes" id="UP000236736"/>
    </source>
</evidence>
<dbReference type="GO" id="GO:0004035">
    <property type="term" value="F:alkaline phosphatase activity"/>
    <property type="evidence" value="ECO:0007669"/>
    <property type="project" value="TreeGrafter"/>
</dbReference>
<dbReference type="SUPFAM" id="SSF51695">
    <property type="entry name" value="PLC-like phosphodiesterases"/>
    <property type="match status" value="1"/>
</dbReference>
<feature type="binding site" evidence="3">
    <location>
        <position position="289"/>
    </location>
    <ligand>
        <name>Mg(2+)</name>
        <dbReference type="ChEBI" id="CHEBI:18420"/>
    </ligand>
</feature>
<comment type="cofactor">
    <cofactor evidence="3">
        <name>Mg(2+)</name>
        <dbReference type="ChEBI" id="CHEBI:18420"/>
    </cofactor>
    <text evidence="3">Binds 1 Mg(2+) ion.</text>
</comment>
<keyword evidence="3" id="KW-0862">Zinc</keyword>
<evidence type="ECO:0000256" key="3">
    <source>
        <dbReference type="PIRSR" id="PIRSR601952-2"/>
    </source>
</evidence>
<feature type="binding site" evidence="3">
    <location>
        <position position="501"/>
    </location>
    <ligand>
        <name>Zn(2+)</name>
        <dbReference type="ChEBI" id="CHEBI:29105"/>
        <label>2</label>
    </ligand>
</feature>
<comment type="cofactor">
    <cofactor evidence="3">
        <name>Zn(2+)</name>
        <dbReference type="ChEBI" id="CHEBI:29105"/>
    </cofactor>
    <text evidence="3">Binds 2 Zn(2+) ions.</text>
</comment>
<dbReference type="Proteomes" id="UP000236736">
    <property type="component" value="Unassembled WGS sequence"/>
</dbReference>
<keyword evidence="5" id="KW-0732">Signal</keyword>
<dbReference type="GO" id="GO:0046872">
    <property type="term" value="F:metal ion binding"/>
    <property type="evidence" value="ECO:0007669"/>
    <property type="project" value="UniProtKB-KW"/>
</dbReference>
<keyword evidence="1" id="KW-0597">Phosphoprotein</keyword>
<keyword evidence="3" id="KW-0479">Metal-binding</keyword>
<dbReference type="InterPro" id="IPR001952">
    <property type="entry name" value="Alkaline_phosphatase"/>
</dbReference>
<dbReference type="GO" id="GO:0008081">
    <property type="term" value="F:phosphoric diester hydrolase activity"/>
    <property type="evidence" value="ECO:0007669"/>
    <property type="project" value="InterPro"/>
</dbReference>
<dbReference type="PANTHER" id="PTHR11596:SF5">
    <property type="entry name" value="ALKALINE PHOSPHATASE"/>
    <property type="match status" value="1"/>
</dbReference>
<keyword evidence="7" id="KW-1185">Reference proteome</keyword>
<dbReference type="SMART" id="SM00098">
    <property type="entry name" value="alkPPc"/>
    <property type="match status" value="1"/>
</dbReference>
<gene>
    <name evidence="6" type="ORF">SAMN03080598_02502</name>
</gene>
<dbReference type="AlphaFoldDB" id="A0A1H5XFT4"/>
<dbReference type="CDD" id="cd08577">
    <property type="entry name" value="PI-PLCc_GDPD_SF_unchar3"/>
    <property type="match status" value="1"/>
</dbReference>
<dbReference type="GO" id="GO:0006629">
    <property type="term" value="P:lipid metabolic process"/>
    <property type="evidence" value="ECO:0007669"/>
    <property type="project" value="InterPro"/>
</dbReference>
<dbReference type="PANTHER" id="PTHR11596">
    <property type="entry name" value="ALKALINE PHOSPHATASE"/>
    <property type="match status" value="1"/>
</dbReference>
<keyword evidence="3" id="KW-0460">Magnesium</keyword>
<organism evidence="6 7">
    <name type="scientific">Algoriphagus boritolerans DSM 17298 = JCM 18970</name>
    <dbReference type="NCBI Taxonomy" id="1120964"/>
    <lineage>
        <taxon>Bacteria</taxon>
        <taxon>Pseudomonadati</taxon>
        <taxon>Bacteroidota</taxon>
        <taxon>Cytophagia</taxon>
        <taxon>Cytophagales</taxon>
        <taxon>Cyclobacteriaceae</taxon>
        <taxon>Algoriphagus</taxon>
    </lineage>
</organism>
<feature type="binding site" evidence="3">
    <location>
        <position position="383"/>
    </location>
    <ligand>
        <name>Mg(2+)</name>
        <dbReference type="ChEBI" id="CHEBI:18420"/>
    </ligand>
</feature>
<feature type="binding site" evidence="3">
    <location>
        <position position="539"/>
    </location>
    <ligand>
        <name>Zn(2+)</name>
        <dbReference type="ChEBI" id="CHEBI:29105"/>
        <label>2</label>
    </ligand>
</feature>
<evidence type="ECO:0000256" key="2">
    <source>
        <dbReference type="PIRSR" id="PIRSR601952-1"/>
    </source>
</evidence>
<dbReference type="PRINTS" id="PR00113">
    <property type="entry name" value="ALKPHPHTASE"/>
</dbReference>
<dbReference type="Pfam" id="PF00245">
    <property type="entry name" value="Alk_phosphatase"/>
    <property type="match status" value="2"/>
</dbReference>
<dbReference type="SUPFAM" id="SSF53649">
    <property type="entry name" value="Alkaline phosphatase-like"/>
    <property type="match status" value="1"/>
</dbReference>